<protein>
    <submittedName>
        <fullName evidence="1">Exosome subunit</fullName>
    </submittedName>
</protein>
<keyword evidence="2" id="KW-1185">Reference proteome</keyword>
<dbReference type="Gene3D" id="3.30.1440.10">
    <property type="match status" value="1"/>
</dbReference>
<dbReference type="InterPro" id="IPR022803">
    <property type="entry name" value="Ribosomal_uL5_dom_sf"/>
</dbReference>
<dbReference type="Proteomes" id="UP000029859">
    <property type="component" value="Unassembled WGS sequence"/>
</dbReference>
<dbReference type="OrthoDB" id="10874at2157"/>
<name>A0A099T0U0_METMT</name>
<organism evidence="1 2">
    <name type="scientific">Methanococcoides methylutens</name>
    <dbReference type="NCBI Taxonomy" id="2226"/>
    <lineage>
        <taxon>Archaea</taxon>
        <taxon>Methanobacteriati</taxon>
        <taxon>Methanobacteriota</taxon>
        <taxon>Stenosarchaea group</taxon>
        <taxon>Methanomicrobia</taxon>
        <taxon>Methanosarcinales</taxon>
        <taxon>Methanosarcinaceae</taxon>
        <taxon>Methanococcoides</taxon>
    </lineage>
</organism>
<dbReference type="PANTHER" id="PTHR38816:SF1">
    <property type="entry name" value="EXOSOME SUBUNIT"/>
    <property type="match status" value="1"/>
</dbReference>
<evidence type="ECO:0000313" key="1">
    <source>
        <dbReference type="EMBL" id="KGK98795.1"/>
    </source>
</evidence>
<dbReference type="NCBIfam" id="NF011143">
    <property type="entry name" value="PRK14555.1-4"/>
    <property type="match status" value="1"/>
</dbReference>
<evidence type="ECO:0000313" key="2">
    <source>
        <dbReference type="Proteomes" id="UP000029859"/>
    </source>
</evidence>
<gene>
    <name evidence="1" type="ORF">LI82_05725</name>
</gene>
<reference evidence="1 2" key="1">
    <citation type="submission" date="2014-09" db="EMBL/GenBank/DDBJ databases">
        <title>Draft genome sequence of an obligately methylotrophic methanogen, Methanococcoides methylutens, isolated from marine sediment.</title>
        <authorList>
            <person name="Guan Y."/>
            <person name="Ngugi D.K."/>
            <person name="Blom J."/>
            <person name="Ali S."/>
            <person name="Ferry J.G."/>
            <person name="Stingl U."/>
        </authorList>
    </citation>
    <scope>NUCLEOTIDE SEQUENCE [LARGE SCALE GENOMIC DNA]</scope>
    <source>
        <strain evidence="1 2">DSM 2657</strain>
    </source>
</reference>
<dbReference type="Pfam" id="PF01877">
    <property type="entry name" value="RNA_binding"/>
    <property type="match status" value="1"/>
</dbReference>
<dbReference type="InterPro" id="IPR002739">
    <property type="entry name" value="PAB1135-like"/>
</dbReference>
<sequence length="151" mass="17155">MIHYISVRVTAHATEDESRVRNALDLFLLNSFDKGKCTDTGKYVEVLNVEGYHGNPISLLSATIKRKPDTRAFATFVRSNMSPEDVELLRSEMPDRLDEDQMFHLRFDKQAAYDGKVKLSSSSDAIIVKLKIETYPKDRQQAGNIVEELFG</sequence>
<proteinExistence type="predicted"/>
<accession>A0A099T0U0</accession>
<dbReference type="SUPFAM" id="SSF55282">
    <property type="entry name" value="RL5-like"/>
    <property type="match status" value="1"/>
</dbReference>
<dbReference type="PANTHER" id="PTHR38816">
    <property type="entry name" value="EXOSOME SUBUNIT, DUF54 FAMILY-RELATED"/>
    <property type="match status" value="1"/>
</dbReference>
<dbReference type="EMBL" id="JRHO01000010">
    <property type="protein sequence ID" value="KGK98795.1"/>
    <property type="molecule type" value="Genomic_DNA"/>
</dbReference>
<comment type="caution">
    <text evidence="1">The sequence shown here is derived from an EMBL/GenBank/DDBJ whole genome shotgun (WGS) entry which is preliminary data.</text>
</comment>
<dbReference type="AlphaFoldDB" id="A0A099T0U0"/>
<dbReference type="RefSeq" id="WP_048193961.1">
    <property type="nucleotide sequence ID" value="NZ_CAAGSM010000003.1"/>
</dbReference>